<dbReference type="AlphaFoldDB" id="A0A915NHH1"/>
<dbReference type="WBParaSite" id="scf7180000416544.g476">
    <property type="protein sequence ID" value="scf7180000416544.g476"/>
    <property type="gene ID" value="scf7180000416544.g476"/>
</dbReference>
<feature type="compositionally biased region" description="Basic residues" evidence="1">
    <location>
        <begin position="92"/>
        <end position="117"/>
    </location>
</feature>
<evidence type="ECO:0000313" key="2">
    <source>
        <dbReference type="Proteomes" id="UP000887560"/>
    </source>
</evidence>
<accession>A0A915NHH1</accession>
<evidence type="ECO:0000256" key="1">
    <source>
        <dbReference type="SAM" id="MobiDB-lite"/>
    </source>
</evidence>
<feature type="region of interest" description="Disordered" evidence="1">
    <location>
        <begin position="65"/>
        <end position="128"/>
    </location>
</feature>
<protein>
    <submittedName>
        <fullName evidence="3">Uncharacterized protein</fullName>
    </submittedName>
</protein>
<keyword evidence="2" id="KW-1185">Reference proteome</keyword>
<reference evidence="3" key="1">
    <citation type="submission" date="2022-11" db="UniProtKB">
        <authorList>
            <consortium name="WormBaseParasite"/>
        </authorList>
    </citation>
    <scope>IDENTIFICATION</scope>
</reference>
<dbReference type="Proteomes" id="UP000887560">
    <property type="component" value="Unplaced"/>
</dbReference>
<feature type="compositionally biased region" description="Basic and acidic residues" evidence="1">
    <location>
        <begin position="118"/>
        <end position="128"/>
    </location>
</feature>
<name>A0A915NHH1_9BILA</name>
<proteinExistence type="predicted"/>
<organism evidence="2 3">
    <name type="scientific">Meloidogyne floridensis</name>
    <dbReference type="NCBI Taxonomy" id="298350"/>
    <lineage>
        <taxon>Eukaryota</taxon>
        <taxon>Metazoa</taxon>
        <taxon>Ecdysozoa</taxon>
        <taxon>Nematoda</taxon>
        <taxon>Chromadorea</taxon>
        <taxon>Rhabditida</taxon>
        <taxon>Tylenchina</taxon>
        <taxon>Tylenchomorpha</taxon>
        <taxon>Tylenchoidea</taxon>
        <taxon>Meloidogynidae</taxon>
        <taxon>Meloidogyninae</taxon>
        <taxon>Meloidogyne</taxon>
    </lineage>
</organism>
<feature type="compositionally biased region" description="Basic and acidic residues" evidence="1">
    <location>
        <begin position="75"/>
        <end position="90"/>
    </location>
</feature>
<evidence type="ECO:0000313" key="3">
    <source>
        <dbReference type="WBParaSite" id="scf7180000416544.g476"/>
    </source>
</evidence>
<sequence>MKEKLDSTDKEHKDDIAALWKAFGRLNKTVEGNRMKIQNLTIDVDMLKNWKSIVEDEIGEARAQAEEGKGCQADKYSEGNEAIKRDEAGNIKKGKGQGRGRKSGRGAQGKKKGTTKKPKSDWQKFKDDPGKFLQGKLITLLKKGIDKSLKSLNAFCLEKTGGIGAPICGILYDVTQDLSYDAMDWLCDIAAEEFDNFKNSEIFQKLGTGVLSIADEIGIPWREWF</sequence>